<dbReference type="SUPFAM" id="SSF55781">
    <property type="entry name" value="GAF domain-like"/>
    <property type="match status" value="2"/>
</dbReference>
<dbReference type="CDD" id="cd16936">
    <property type="entry name" value="HATPase_RsbW-like"/>
    <property type="match status" value="1"/>
</dbReference>
<dbReference type="Proteomes" id="UP001142400">
    <property type="component" value="Unassembled WGS sequence"/>
</dbReference>
<dbReference type="SUPFAM" id="SSF55874">
    <property type="entry name" value="ATPase domain of HSP90 chaperone/DNA topoisomerase II/histidine kinase"/>
    <property type="match status" value="1"/>
</dbReference>
<dbReference type="AlphaFoldDB" id="A0A9X2MA73"/>
<gene>
    <name evidence="3" type="ORF">NQU54_44890</name>
</gene>
<dbReference type="Pfam" id="PF13581">
    <property type="entry name" value="HATPase_c_2"/>
    <property type="match status" value="1"/>
</dbReference>
<evidence type="ECO:0000313" key="3">
    <source>
        <dbReference type="EMBL" id="MCQ8835969.1"/>
    </source>
</evidence>
<dbReference type="PANTHER" id="PTHR43156">
    <property type="entry name" value="STAGE II SPORULATION PROTEIN E-RELATED"/>
    <property type="match status" value="1"/>
</dbReference>
<accession>A0A9X2MA73</accession>
<dbReference type="Pfam" id="PF07228">
    <property type="entry name" value="SpoIIE"/>
    <property type="match status" value="1"/>
</dbReference>
<dbReference type="InterPro" id="IPR052016">
    <property type="entry name" value="Bact_Sigma-Reg"/>
</dbReference>
<keyword evidence="4" id="KW-1185">Reference proteome</keyword>
<organism evidence="3 4">
    <name type="scientific">Streptomyces malaysiensis subsp. samsunensis</name>
    <dbReference type="NCBI Taxonomy" id="459658"/>
    <lineage>
        <taxon>Bacteria</taxon>
        <taxon>Bacillati</taxon>
        <taxon>Actinomycetota</taxon>
        <taxon>Actinomycetes</taxon>
        <taxon>Kitasatosporales</taxon>
        <taxon>Streptomycetaceae</taxon>
        <taxon>Streptomyces</taxon>
        <taxon>Streptomyces violaceusniger group</taxon>
    </lineage>
</organism>
<dbReference type="GO" id="GO:0016791">
    <property type="term" value="F:phosphatase activity"/>
    <property type="evidence" value="ECO:0007669"/>
    <property type="project" value="TreeGrafter"/>
</dbReference>
<dbReference type="Gene3D" id="3.30.450.40">
    <property type="match status" value="1"/>
</dbReference>
<feature type="domain" description="PPM-type phosphatase" evidence="2">
    <location>
        <begin position="395"/>
        <end position="605"/>
    </location>
</feature>
<evidence type="ECO:0000313" key="4">
    <source>
        <dbReference type="Proteomes" id="UP001142400"/>
    </source>
</evidence>
<sequence length="747" mass="79973">MDRELFAQPPYGVIDPGTRQGGLVASALLDVYHRLRASTCAAYLPTESRRTLAASMIVDSPLGFGIPSGFDIDDLSWPTSRSYRTGKLVAFDEVDVWEGVRRSPYRFPTNITFSMAIASAPIRTSRNRFGTIGIRLVPPRSVTTEEREYMQAVADRLAADLEELTGGEEAVTAPAVPVFIPAGPEPAAGDPDLEPRLLEAVASATVRSSHLYQIQRLARELTGAAQVSDILALAQTRVVQAFGGRASALSVIEGERLHVAGAAGLPRDAVRDIEGTPLSRRTPETDTVATARARIFGSGEEVERAYPGVTVDPGEGARGYFPLLHSGRAMGCYTIEFAGSRKPLSATETTLLSLLLEQVAQSLARARSQEVEHALTRRIQHTLLPGSPPHIPEAVTTARYFSATEGVAVGGDWYDVLNLPDGSIGLVIGDVEGHNLAAAAVMGQLRSVVRAYAAEGHDPAVVLERSNSVLSGLDANLFATCCCMWVDVAAGAATIASAGHPGPLVGDGPDVAQPQLAVGPPLGVDTRAVYRDTAIDLRPGSVVALFTDGLLEERRLGFDNAVVRLTGLLADKGGEDLEVLADAMVHADSAREAGGDDAALVLMRFEGARPHETARVARMSVQRHDLLGVAQTRRFLRDVLQRWSLLPMLDDLEVLVSEVVTNALIHAHSEVDLRLRAYPHRIRVEVRDSDPYPPVPTTLLQDDARNVEAESGRGLLIVDALATAWGSSPAGRGKTTWFEISVRADGR</sequence>
<evidence type="ECO:0000256" key="1">
    <source>
        <dbReference type="ARBA" id="ARBA00022801"/>
    </source>
</evidence>
<reference evidence="3" key="1">
    <citation type="submission" date="2022-06" db="EMBL/GenBank/DDBJ databases">
        <title>WGS of actinobacteria.</title>
        <authorList>
            <person name="Thawai C."/>
        </authorList>
    </citation>
    <scope>NUCLEOTIDE SEQUENCE</scope>
    <source>
        <strain evidence="3">DSM 42010</strain>
    </source>
</reference>
<dbReference type="SUPFAM" id="SSF81606">
    <property type="entry name" value="PP2C-like"/>
    <property type="match status" value="1"/>
</dbReference>
<dbReference type="InterPro" id="IPR036457">
    <property type="entry name" value="PPM-type-like_dom_sf"/>
</dbReference>
<dbReference type="PANTHER" id="PTHR43156:SF2">
    <property type="entry name" value="STAGE II SPORULATION PROTEIN E"/>
    <property type="match status" value="1"/>
</dbReference>
<name>A0A9X2MA73_STRMQ</name>
<dbReference type="InterPro" id="IPR029016">
    <property type="entry name" value="GAF-like_dom_sf"/>
</dbReference>
<dbReference type="InterPro" id="IPR003594">
    <property type="entry name" value="HATPase_dom"/>
</dbReference>
<dbReference type="InterPro" id="IPR036890">
    <property type="entry name" value="HATPase_C_sf"/>
</dbReference>
<dbReference type="Gene3D" id="3.30.565.10">
    <property type="entry name" value="Histidine kinase-like ATPase, C-terminal domain"/>
    <property type="match status" value="1"/>
</dbReference>
<dbReference type="RefSeq" id="WP_257636058.1">
    <property type="nucleotide sequence ID" value="NZ_JANIIC010000098.1"/>
</dbReference>
<dbReference type="Gene3D" id="3.60.40.10">
    <property type="entry name" value="PPM-type phosphatase domain"/>
    <property type="match status" value="1"/>
</dbReference>
<dbReference type="SMART" id="SM00331">
    <property type="entry name" value="PP2C_SIG"/>
    <property type="match status" value="1"/>
</dbReference>
<dbReference type="InterPro" id="IPR001932">
    <property type="entry name" value="PPM-type_phosphatase-like_dom"/>
</dbReference>
<keyword evidence="1" id="KW-0378">Hydrolase</keyword>
<protein>
    <submittedName>
        <fullName evidence="3">Serine/threonine-protein phosphatase</fullName>
    </submittedName>
</protein>
<evidence type="ECO:0000259" key="2">
    <source>
        <dbReference type="SMART" id="SM00331"/>
    </source>
</evidence>
<dbReference type="EMBL" id="JANIIC010000098">
    <property type="protein sequence ID" value="MCQ8835969.1"/>
    <property type="molecule type" value="Genomic_DNA"/>
</dbReference>
<proteinExistence type="predicted"/>
<comment type="caution">
    <text evidence="3">The sequence shown here is derived from an EMBL/GenBank/DDBJ whole genome shotgun (WGS) entry which is preliminary data.</text>
</comment>